<gene>
    <name evidence="3" type="ORF">BUALT_Bualt17G0046900</name>
    <name evidence="4" type="ORF">BUALT_Bualt17G0048400</name>
</gene>
<dbReference type="Pfam" id="PF00079">
    <property type="entry name" value="Serpin"/>
    <property type="match status" value="1"/>
</dbReference>
<evidence type="ECO:0000313" key="4">
    <source>
        <dbReference type="EMBL" id="KAG8366166.1"/>
    </source>
</evidence>
<sequence length="186" mass="21046">MTSTKKQYVRAFDGFKVLRLPYKQGKDMCKFSMYFFLPDVKDGLPSLLEKIGSESKFIERHLPYQEVKVGDFLITKFKINSDFEAFAVLKGLGLVLPFSCDDGLTEMVESNVRVNFYVSSIFHKSFIELNEEGTKAVAVSVVHGRGTSCSWGIADKLDFVADHPFLFVIREDTMGVVLFFGQVLNL</sequence>
<dbReference type="GO" id="GO:0004867">
    <property type="term" value="F:serine-type endopeptidase inhibitor activity"/>
    <property type="evidence" value="ECO:0007669"/>
    <property type="project" value="InterPro"/>
</dbReference>
<dbReference type="InterPro" id="IPR036186">
    <property type="entry name" value="Serpin_sf"/>
</dbReference>
<dbReference type="InterPro" id="IPR042178">
    <property type="entry name" value="Serpin_sf_1"/>
</dbReference>
<evidence type="ECO:0000256" key="1">
    <source>
        <dbReference type="ARBA" id="ARBA00009500"/>
    </source>
</evidence>
<dbReference type="AlphaFoldDB" id="A0AAV6WDW3"/>
<dbReference type="GO" id="GO:0005615">
    <property type="term" value="C:extracellular space"/>
    <property type="evidence" value="ECO:0007669"/>
    <property type="project" value="InterPro"/>
</dbReference>
<name>A0AAV6WDW3_9LAMI</name>
<keyword evidence="5" id="KW-1185">Reference proteome</keyword>
<dbReference type="Gene3D" id="3.30.497.10">
    <property type="entry name" value="Antithrombin, subunit I, domain 2"/>
    <property type="match status" value="1"/>
</dbReference>
<reference evidence="4" key="1">
    <citation type="submission" date="2019-10" db="EMBL/GenBank/DDBJ databases">
        <authorList>
            <person name="Zhang R."/>
            <person name="Pan Y."/>
            <person name="Wang J."/>
            <person name="Ma R."/>
            <person name="Yu S."/>
        </authorList>
    </citation>
    <scope>NUCLEOTIDE SEQUENCE</scope>
    <source>
        <strain evidence="4">LA-IB0</strain>
        <tissue evidence="4">Leaf</tissue>
    </source>
</reference>
<evidence type="ECO:0000313" key="3">
    <source>
        <dbReference type="EMBL" id="KAG8366159.1"/>
    </source>
</evidence>
<protein>
    <recommendedName>
        <fullName evidence="2">Serpin domain-containing protein</fullName>
    </recommendedName>
</protein>
<comment type="similarity">
    <text evidence="1">Belongs to the serpin family.</text>
</comment>
<comment type="caution">
    <text evidence="4">The sequence shown here is derived from an EMBL/GenBank/DDBJ whole genome shotgun (WGS) entry which is preliminary data.</text>
</comment>
<dbReference type="PROSITE" id="PS00284">
    <property type="entry name" value="SERPIN"/>
    <property type="match status" value="1"/>
</dbReference>
<dbReference type="InterPro" id="IPR023795">
    <property type="entry name" value="Serpin_CS"/>
</dbReference>
<dbReference type="SUPFAM" id="SSF56574">
    <property type="entry name" value="Serpins"/>
    <property type="match status" value="1"/>
</dbReference>
<dbReference type="EMBL" id="WHWC01000017">
    <property type="protein sequence ID" value="KAG8366159.1"/>
    <property type="molecule type" value="Genomic_DNA"/>
</dbReference>
<proteinExistence type="inferred from homology"/>
<organism evidence="4 5">
    <name type="scientific">Buddleja alternifolia</name>
    <dbReference type="NCBI Taxonomy" id="168488"/>
    <lineage>
        <taxon>Eukaryota</taxon>
        <taxon>Viridiplantae</taxon>
        <taxon>Streptophyta</taxon>
        <taxon>Embryophyta</taxon>
        <taxon>Tracheophyta</taxon>
        <taxon>Spermatophyta</taxon>
        <taxon>Magnoliopsida</taxon>
        <taxon>eudicotyledons</taxon>
        <taxon>Gunneridae</taxon>
        <taxon>Pentapetalae</taxon>
        <taxon>asterids</taxon>
        <taxon>lamiids</taxon>
        <taxon>Lamiales</taxon>
        <taxon>Scrophulariaceae</taxon>
        <taxon>Buddlejeae</taxon>
        <taxon>Buddleja</taxon>
    </lineage>
</organism>
<evidence type="ECO:0000313" key="5">
    <source>
        <dbReference type="Proteomes" id="UP000826271"/>
    </source>
</evidence>
<accession>A0AAV6WDW3</accession>
<dbReference type="InterPro" id="IPR023796">
    <property type="entry name" value="Serpin_dom"/>
</dbReference>
<dbReference type="Proteomes" id="UP000826271">
    <property type="component" value="Unassembled WGS sequence"/>
</dbReference>
<dbReference type="PANTHER" id="PTHR11461:SF211">
    <property type="entry name" value="GH10112P-RELATED"/>
    <property type="match status" value="1"/>
</dbReference>
<dbReference type="Gene3D" id="2.30.39.10">
    <property type="entry name" value="Alpha-1-antitrypsin, domain 1"/>
    <property type="match status" value="1"/>
</dbReference>
<feature type="domain" description="Serpin" evidence="2">
    <location>
        <begin position="1"/>
        <end position="185"/>
    </location>
</feature>
<evidence type="ECO:0000259" key="2">
    <source>
        <dbReference type="Pfam" id="PF00079"/>
    </source>
</evidence>
<dbReference type="InterPro" id="IPR042185">
    <property type="entry name" value="Serpin_sf_2"/>
</dbReference>
<dbReference type="EMBL" id="WHWC01000017">
    <property type="protein sequence ID" value="KAG8366166.1"/>
    <property type="molecule type" value="Genomic_DNA"/>
</dbReference>
<dbReference type="PANTHER" id="PTHR11461">
    <property type="entry name" value="SERINE PROTEASE INHIBITOR, SERPIN"/>
    <property type="match status" value="1"/>
</dbReference>
<dbReference type="InterPro" id="IPR000215">
    <property type="entry name" value="Serpin_fam"/>
</dbReference>